<keyword evidence="1" id="KW-0812">Transmembrane</keyword>
<dbReference type="Proteomes" id="UP000005824">
    <property type="component" value="Unassembled WGS sequence"/>
</dbReference>
<protein>
    <recommendedName>
        <fullName evidence="4">Glycosyltransferase RgtA/B/C/D-like domain-containing protein</fullName>
    </recommendedName>
</protein>
<feature type="transmembrane region" description="Helical" evidence="1">
    <location>
        <begin position="430"/>
        <end position="448"/>
    </location>
</feature>
<accession>B4D6B8</accession>
<feature type="transmembrane region" description="Helical" evidence="1">
    <location>
        <begin position="289"/>
        <end position="311"/>
    </location>
</feature>
<keyword evidence="1" id="KW-0472">Membrane</keyword>
<organism evidence="2 3">
    <name type="scientific">Chthoniobacter flavus Ellin428</name>
    <dbReference type="NCBI Taxonomy" id="497964"/>
    <lineage>
        <taxon>Bacteria</taxon>
        <taxon>Pseudomonadati</taxon>
        <taxon>Verrucomicrobiota</taxon>
        <taxon>Spartobacteria</taxon>
        <taxon>Chthoniobacterales</taxon>
        <taxon>Chthoniobacteraceae</taxon>
        <taxon>Chthoniobacter</taxon>
    </lineage>
</organism>
<sequence>MNFVAAILYAVSTSSLVALLLAFARGGLNSSSAGVALGCGLLVMSLTLWQTREQSTERRPPSLAEWLAIIAFALVSLRIFLWVVFINGDDIKVLSPNNLGDLSLHLTYVRYLASGVHFWPDNPIFTGGKLTYPIGIDLFHSLLLLVGVDVLRGFVWMGVIGAALTGVALWRWGRGFTLFGFLANGGLAGFALFTTLKLTDFQGDLAWKSFALALFATQRGLLFALPAGLLLLSSWRARFFGKPEDWRLPFEGELLLYATLPLFHFHTFLFLSVLLGVWFVFYGPARRSLALLVGLAFVPATVLVLLITGGLHGGNLIGWKAGWMWDDPGFLDWCQARFGASPPETLGVDAGPISTGLIPVDRLRLIAGALFWPLNFGILPVLVIMLIIVLWQDRENRWGRLVVFPSLAIFLVCCFVKFAPWEWDNTKLMIWSYLAILPFLWSELLARWPEWSRQFVVFVLFFSGFVSTLGGINASFTGFPIAQRSDLDGVAQAVRRIPVTERFAGAPTYNHPLLLDGRKMVLGYIGHVHSHGLAWEVPAEKLDSLLNGENDWRKTADELGARYLFWGRNEEEKYKDSPQPWRDTTRLVASGDWGAIYDLHSPPDKAAEVPKLEE</sequence>
<feature type="transmembrane region" description="Helical" evidence="1">
    <location>
        <begin position="398"/>
        <end position="418"/>
    </location>
</feature>
<feature type="transmembrane region" description="Helical" evidence="1">
    <location>
        <begin position="210"/>
        <end position="235"/>
    </location>
</feature>
<evidence type="ECO:0000256" key="1">
    <source>
        <dbReference type="SAM" id="Phobius"/>
    </source>
</evidence>
<keyword evidence="3" id="KW-1185">Reference proteome</keyword>
<dbReference type="EMBL" id="ABVL01000015">
    <property type="protein sequence ID" value="EDY18027.1"/>
    <property type="molecule type" value="Genomic_DNA"/>
</dbReference>
<feature type="transmembrane region" description="Helical" evidence="1">
    <location>
        <begin position="178"/>
        <end position="198"/>
    </location>
</feature>
<name>B4D6B8_9BACT</name>
<feature type="transmembrane region" description="Helical" evidence="1">
    <location>
        <begin position="130"/>
        <end position="147"/>
    </location>
</feature>
<evidence type="ECO:0000313" key="3">
    <source>
        <dbReference type="Proteomes" id="UP000005824"/>
    </source>
</evidence>
<reference evidence="2 3" key="1">
    <citation type="journal article" date="2011" name="J. Bacteriol.">
        <title>Genome sequence of Chthoniobacter flavus Ellin428, an aerobic heterotrophic soil bacterium.</title>
        <authorList>
            <person name="Kant R."/>
            <person name="van Passel M.W."/>
            <person name="Palva A."/>
            <person name="Lucas S."/>
            <person name="Lapidus A."/>
            <person name="Glavina Del Rio T."/>
            <person name="Dalin E."/>
            <person name="Tice H."/>
            <person name="Bruce D."/>
            <person name="Goodwin L."/>
            <person name="Pitluck S."/>
            <person name="Larimer F.W."/>
            <person name="Land M.L."/>
            <person name="Hauser L."/>
            <person name="Sangwan P."/>
            <person name="de Vos W.M."/>
            <person name="Janssen P.H."/>
            <person name="Smidt H."/>
        </authorList>
    </citation>
    <scope>NUCLEOTIDE SEQUENCE [LARGE SCALE GENOMIC DNA]</scope>
    <source>
        <strain evidence="2 3">Ellin428</strain>
    </source>
</reference>
<dbReference type="AlphaFoldDB" id="B4D6B8"/>
<keyword evidence="1" id="KW-1133">Transmembrane helix</keyword>
<proteinExistence type="predicted"/>
<feature type="transmembrane region" description="Helical" evidence="1">
    <location>
        <begin position="63"/>
        <end position="85"/>
    </location>
</feature>
<feature type="transmembrane region" description="Helical" evidence="1">
    <location>
        <begin position="255"/>
        <end position="282"/>
    </location>
</feature>
<comment type="caution">
    <text evidence="2">The sequence shown here is derived from an EMBL/GenBank/DDBJ whole genome shotgun (WGS) entry which is preliminary data.</text>
</comment>
<dbReference type="eggNOG" id="COG5427">
    <property type="taxonomic scope" value="Bacteria"/>
</dbReference>
<feature type="transmembrane region" description="Helical" evidence="1">
    <location>
        <begin position="154"/>
        <end position="172"/>
    </location>
</feature>
<gene>
    <name evidence="2" type="ORF">CfE428DRAFT_4457</name>
</gene>
<evidence type="ECO:0000313" key="2">
    <source>
        <dbReference type="EMBL" id="EDY18027.1"/>
    </source>
</evidence>
<dbReference type="InParanoid" id="B4D6B8"/>
<dbReference type="STRING" id="497964.CfE428DRAFT_4457"/>
<feature type="transmembrane region" description="Helical" evidence="1">
    <location>
        <begin position="370"/>
        <end position="391"/>
    </location>
</feature>
<dbReference type="RefSeq" id="WP_006981780.1">
    <property type="nucleotide sequence ID" value="NZ_ABVL01000015.1"/>
</dbReference>
<feature type="transmembrane region" description="Helical" evidence="1">
    <location>
        <begin position="32"/>
        <end position="51"/>
    </location>
</feature>
<evidence type="ECO:0008006" key="4">
    <source>
        <dbReference type="Google" id="ProtNLM"/>
    </source>
</evidence>
<feature type="transmembrane region" description="Helical" evidence="1">
    <location>
        <begin position="455"/>
        <end position="476"/>
    </location>
</feature>